<accession>A0ABS2B3Y2</accession>
<protein>
    <submittedName>
        <fullName evidence="1">Immunity 22 family protein</fullName>
    </submittedName>
</protein>
<dbReference type="EMBL" id="JAFCIQ010000009">
    <property type="protein sequence ID" value="MBM2767702.1"/>
    <property type="molecule type" value="Genomic_DNA"/>
</dbReference>
<gene>
    <name evidence="1" type="ORF">JQK92_14810</name>
</gene>
<sequence length="129" mass="14803">MGHMHKDLKVSAWIGKFSGAHDLIHYVETGYDPSGNSTNQFWSEIGISWFDDDFREASILSSGNDTLADELQEFSYGETFADELFRRLTQMRQPGMDGLILLYDFDYPNVGGQRLRSRVAFVGTFDYRK</sequence>
<dbReference type="InterPro" id="IPR025560">
    <property type="entry name" value="Imm22"/>
</dbReference>
<keyword evidence="2" id="KW-1185">Reference proteome</keyword>
<evidence type="ECO:0000313" key="2">
    <source>
        <dbReference type="Proteomes" id="UP000755577"/>
    </source>
</evidence>
<dbReference type="Pfam" id="PF14112">
    <property type="entry name" value="DUF4284"/>
    <property type="match status" value="1"/>
</dbReference>
<name>A0ABS2B3Y2_9BURK</name>
<evidence type="ECO:0000313" key="1">
    <source>
        <dbReference type="EMBL" id="MBM2767702.1"/>
    </source>
</evidence>
<reference evidence="1 2" key="1">
    <citation type="submission" date="2021-02" db="EMBL/GenBank/DDBJ databases">
        <title>Draft genome of the type strains Burkholderia anthina DSM16086.</title>
        <authorList>
            <person name="Hertel R."/>
            <person name="Meissner J."/>
            <person name="Poehlein A."/>
            <person name="Daniel R."/>
            <person name="Commichau F.M."/>
        </authorList>
    </citation>
    <scope>NUCLEOTIDE SEQUENCE [LARGE SCALE GENOMIC DNA]</scope>
    <source>
        <strain evidence="1 2">DSM 16086</strain>
    </source>
</reference>
<organism evidence="1 2">
    <name type="scientific">Burkholderia anthina</name>
    <dbReference type="NCBI Taxonomy" id="179879"/>
    <lineage>
        <taxon>Bacteria</taxon>
        <taxon>Pseudomonadati</taxon>
        <taxon>Pseudomonadota</taxon>
        <taxon>Betaproteobacteria</taxon>
        <taxon>Burkholderiales</taxon>
        <taxon>Burkholderiaceae</taxon>
        <taxon>Burkholderia</taxon>
        <taxon>Burkholderia cepacia complex</taxon>
    </lineage>
</organism>
<proteinExistence type="predicted"/>
<dbReference type="Proteomes" id="UP000755577">
    <property type="component" value="Unassembled WGS sequence"/>
</dbReference>
<comment type="caution">
    <text evidence="1">The sequence shown here is derived from an EMBL/GenBank/DDBJ whole genome shotgun (WGS) entry which is preliminary data.</text>
</comment>